<dbReference type="HAMAP" id="MF_00096">
    <property type="entry name" value="MutS"/>
    <property type="match status" value="1"/>
</dbReference>
<evidence type="ECO:0000256" key="9">
    <source>
        <dbReference type="HAMAP-Rule" id="MF_00096"/>
    </source>
</evidence>
<keyword evidence="7 9" id="KW-0234">DNA repair</keyword>
<evidence type="ECO:0000256" key="7">
    <source>
        <dbReference type="ARBA" id="ARBA00023204"/>
    </source>
</evidence>
<evidence type="ECO:0000313" key="12">
    <source>
        <dbReference type="EMBL" id="BBG30544.1"/>
    </source>
</evidence>
<dbReference type="Gene3D" id="3.40.1170.10">
    <property type="entry name" value="DNA repair protein MutS, domain I"/>
    <property type="match status" value="1"/>
</dbReference>
<dbReference type="Gene3D" id="1.10.1420.10">
    <property type="match status" value="2"/>
</dbReference>
<dbReference type="InterPro" id="IPR016151">
    <property type="entry name" value="DNA_mismatch_repair_MutS_N"/>
</dbReference>
<dbReference type="STRING" id="1123510.GCA_000620025_01696"/>
<dbReference type="Pfam" id="PF05190">
    <property type="entry name" value="MutS_IV"/>
    <property type="match status" value="1"/>
</dbReference>
<dbReference type="PANTHER" id="PTHR11361">
    <property type="entry name" value="DNA MISMATCH REPAIR PROTEIN MUTS FAMILY MEMBER"/>
    <property type="match status" value="1"/>
</dbReference>
<organism evidence="12 13">
    <name type="scientific">Zymobacter palmae</name>
    <dbReference type="NCBI Taxonomy" id="33074"/>
    <lineage>
        <taxon>Bacteria</taxon>
        <taxon>Pseudomonadati</taxon>
        <taxon>Pseudomonadota</taxon>
        <taxon>Gammaproteobacteria</taxon>
        <taxon>Oceanospirillales</taxon>
        <taxon>Halomonadaceae</taxon>
        <taxon>Zymobacter group</taxon>
        <taxon>Zymobacter</taxon>
    </lineage>
</organism>
<dbReference type="GO" id="GO:0005829">
    <property type="term" value="C:cytosol"/>
    <property type="evidence" value="ECO:0007669"/>
    <property type="project" value="TreeGrafter"/>
</dbReference>
<dbReference type="Proteomes" id="UP000267342">
    <property type="component" value="Chromosome"/>
</dbReference>
<dbReference type="FunFam" id="3.40.1170.10:FF:000001">
    <property type="entry name" value="DNA mismatch repair protein MutS"/>
    <property type="match status" value="1"/>
</dbReference>
<evidence type="ECO:0000259" key="11">
    <source>
        <dbReference type="PROSITE" id="PS00486"/>
    </source>
</evidence>
<dbReference type="GO" id="GO:0030983">
    <property type="term" value="F:mismatched DNA binding"/>
    <property type="evidence" value="ECO:0007669"/>
    <property type="project" value="InterPro"/>
</dbReference>
<evidence type="ECO:0000256" key="4">
    <source>
        <dbReference type="ARBA" id="ARBA00022763"/>
    </source>
</evidence>
<dbReference type="PROSITE" id="PS00486">
    <property type="entry name" value="DNA_MISMATCH_REPAIR_2"/>
    <property type="match status" value="1"/>
</dbReference>
<dbReference type="Gene3D" id="3.30.420.110">
    <property type="entry name" value="MutS, connector domain"/>
    <property type="match status" value="1"/>
</dbReference>
<dbReference type="GO" id="GO:0006298">
    <property type="term" value="P:mismatch repair"/>
    <property type="evidence" value="ECO:0007669"/>
    <property type="project" value="UniProtKB-UniRule"/>
</dbReference>
<name>A0A348HFZ2_9GAMM</name>
<dbReference type="CDD" id="cd03284">
    <property type="entry name" value="ABC_MutS1"/>
    <property type="match status" value="1"/>
</dbReference>
<keyword evidence="5 9" id="KW-0067">ATP-binding</keyword>
<evidence type="ECO:0000256" key="2">
    <source>
        <dbReference type="ARBA" id="ARBA00021982"/>
    </source>
</evidence>
<dbReference type="InterPro" id="IPR005748">
    <property type="entry name" value="DNA_mismatch_repair_MutS"/>
</dbReference>
<dbReference type="InterPro" id="IPR000432">
    <property type="entry name" value="DNA_mismatch_repair_MutS_C"/>
</dbReference>
<dbReference type="SMART" id="SM00533">
    <property type="entry name" value="MUTSd"/>
    <property type="match status" value="1"/>
</dbReference>
<evidence type="ECO:0000256" key="6">
    <source>
        <dbReference type="ARBA" id="ARBA00023125"/>
    </source>
</evidence>
<dbReference type="SUPFAM" id="SSF52540">
    <property type="entry name" value="P-loop containing nucleoside triphosphate hydrolases"/>
    <property type="match status" value="1"/>
</dbReference>
<dbReference type="InterPro" id="IPR027417">
    <property type="entry name" value="P-loop_NTPase"/>
</dbReference>
<feature type="domain" description="DNA mismatch repair proteins mutS family" evidence="11">
    <location>
        <begin position="696"/>
        <end position="712"/>
    </location>
</feature>
<dbReference type="SUPFAM" id="SSF53150">
    <property type="entry name" value="DNA repair protein MutS, domain II"/>
    <property type="match status" value="1"/>
</dbReference>
<dbReference type="InterPro" id="IPR007860">
    <property type="entry name" value="DNA_mmatch_repair_MutS_con_dom"/>
</dbReference>
<keyword evidence="4 9" id="KW-0227">DNA damage</keyword>
<dbReference type="AlphaFoldDB" id="A0A348HFZ2"/>
<dbReference type="Gene3D" id="6.10.140.430">
    <property type="match status" value="1"/>
</dbReference>
<feature type="binding site" evidence="9">
    <location>
        <begin position="622"/>
        <end position="629"/>
    </location>
    <ligand>
        <name>ATP</name>
        <dbReference type="ChEBI" id="CHEBI:30616"/>
    </ligand>
</feature>
<dbReference type="InterPro" id="IPR045076">
    <property type="entry name" value="MutS"/>
</dbReference>
<dbReference type="Gene3D" id="3.40.50.300">
    <property type="entry name" value="P-loop containing nucleotide triphosphate hydrolases"/>
    <property type="match status" value="1"/>
</dbReference>
<dbReference type="GO" id="GO:0005524">
    <property type="term" value="F:ATP binding"/>
    <property type="evidence" value="ECO:0007669"/>
    <property type="project" value="UniProtKB-UniRule"/>
</dbReference>
<dbReference type="Pfam" id="PF05188">
    <property type="entry name" value="MutS_II"/>
    <property type="match status" value="1"/>
</dbReference>
<dbReference type="InterPro" id="IPR007696">
    <property type="entry name" value="DNA_mismatch_repair_MutS_core"/>
</dbReference>
<comment type="similarity">
    <text evidence="1 9 10">Belongs to the DNA mismatch repair MutS family.</text>
</comment>
<proteinExistence type="inferred from homology"/>
<gene>
    <name evidence="9" type="primary">mutS</name>
    <name evidence="12" type="ORF">ZBT109_1798</name>
</gene>
<evidence type="ECO:0000256" key="3">
    <source>
        <dbReference type="ARBA" id="ARBA00022741"/>
    </source>
</evidence>
<evidence type="ECO:0000256" key="10">
    <source>
        <dbReference type="RuleBase" id="RU003756"/>
    </source>
</evidence>
<dbReference type="OrthoDB" id="9802448at2"/>
<dbReference type="KEGG" id="zpl:ZBT109_1798"/>
<dbReference type="NCBIfam" id="TIGR01070">
    <property type="entry name" value="mutS1"/>
    <property type="match status" value="1"/>
</dbReference>
<dbReference type="GO" id="GO:0140664">
    <property type="term" value="F:ATP-dependent DNA damage sensor activity"/>
    <property type="evidence" value="ECO:0007669"/>
    <property type="project" value="InterPro"/>
</dbReference>
<accession>A0A348HFZ2</accession>
<comment type="function">
    <text evidence="8 9">This protein is involved in the repair of mismatches in DNA. It is possible that it carries out the mismatch recognition step. This protein has a weak ATPase activity.</text>
</comment>
<dbReference type="Pfam" id="PF05192">
    <property type="entry name" value="MutS_III"/>
    <property type="match status" value="1"/>
</dbReference>
<keyword evidence="13" id="KW-1185">Reference proteome</keyword>
<dbReference type="PIRSF" id="PIRSF037677">
    <property type="entry name" value="DNA_mis_repair_Msh6"/>
    <property type="match status" value="1"/>
</dbReference>
<evidence type="ECO:0000313" key="13">
    <source>
        <dbReference type="Proteomes" id="UP000267342"/>
    </source>
</evidence>
<keyword evidence="6 9" id="KW-0238">DNA-binding</keyword>
<dbReference type="InterPro" id="IPR007861">
    <property type="entry name" value="DNA_mismatch_repair_MutS_clamp"/>
</dbReference>
<reference evidence="12 13" key="1">
    <citation type="submission" date="2018-09" db="EMBL/GenBank/DDBJ databases">
        <title>Zymobacter palmae IAM14233 (=T109) whole genome analysis.</title>
        <authorList>
            <person name="Yanase H."/>
        </authorList>
    </citation>
    <scope>NUCLEOTIDE SEQUENCE [LARGE SCALE GENOMIC DNA]</scope>
    <source>
        <strain evidence="12 13">IAM14233</strain>
    </source>
</reference>
<dbReference type="NCBIfam" id="NF003810">
    <property type="entry name" value="PRK05399.1"/>
    <property type="match status" value="1"/>
</dbReference>
<dbReference type="PANTHER" id="PTHR11361:SF34">
    <property type="entry name" value="DNA MISMATCH REPAIR PROTEIN MSH1, MITOCHONDRIAL"/>
    <property type="match status" value="1"/>
</dbReference>
<dbReference type="SUPFAM" id="SSF48334">
    <property type="entry name" value="DNA repair protein MutS, domain III"/>
    <property type="match status" value="1"/>
</dbReference>
<dbReference type="FunFam" id="3.40.50.300:FF:000870">
    <property type="entry name" value="MutS protein homolog 4"/>
    <property type="match status" value="1"/>
</dbReference>
<dbReference type="EMBL" id="AP018933">
    <property type="protein sequence ID" value="BBG30544.1"/>
    <property type="molecule type" value="Genomic_DNA"/>
</dbReference>
<dbReference type="InterPro" id="IPR036678">
    <property type="entry name" value="MutS_con_dom_sf"/>
</dbReference>
<dbReference type="GO" id="GO:0003684">
    <property type="term" value="F:damaged DNA binding"/>
    <property type="evidence" value="ECO:0007669"/>
    <property type="project" value="UniProtKB-UniRule"/>
</dbReference>
<dbReference type="Pfam" id="PF00488">
    <property type="entry name" value="MutS_V"/>
    <property type="match status" value="1"/>
</dbReference>
<dbReference type="InterPro" id="IPR036187">
    <property type="entry name" value="DNA_mismatch_repair_MutS_sf"/>
</dbReference>
<dbReference type="Pfam" id="PF01624">
    <property type="entry name" value="MutS_I"/>
    <property type="match status" value="1"/>
</dbReference>
<dbReference type="SMART" id="SM00534">
    <property type="entry name" value="MUTSac"/>
    <property type="match status" value="1"/>
</dbReference>
<dbReference type="InterPro" id="IPR007695">
    <property type="entry name" value="DNA_mismatch_repair_MutS-lik_N"/>
</dbReference>
<dbReference type="RefSeq" id="WP_027704984.1">
    <property type="nucleotide sequence ID" value="NZ_AP018933.1"/>
</dbReference>
<sequence length="865" mass="95605">MTSNATRQHTPMMAQYLKIKREHPDVLLFYRMGDFYELFFDDAKRAAELLDITLTARGQSAGNPIPMAGVPYHSVESYLARLVRLGVSVAICEQIGDPATSKGPVERKVVRIVTPGTLHDEALLDARRDNLLVALCCHPKPRTHEPQWGIAWLEVASGRFGALEVDGDGEMLAELQRLSPAELLVPESLTLPESIDGMPGLRHMSDWHFDHDTAHRLVCDQLKVNALDGFGAGHFVHGVCAAGALLNYARDTQRAALPHVNALEIEQRNDAVVIDAASRRNLEIDTNLSGTADNTLASVLDSTLTAMGARKLRRWLNRPLRQQQQVHARQQAVQRLIDSDLLTELSTPMKQIGDVERILARVALRSARPRDLARLRDALVALPEVAALLKPIPDGSLLDTLRKHIIAYPQLQDTLTRAIIDTPPAVIRDGGVIKEGFDKELDELRDLHEHAGDYLVRLETRERERTGLSNLKVGYNRVHGYFIELPRSQAQSAPVEYIRRQTLKNAERFIIPELKEFEDKVLSARARALAREKLLYEELLDTLNAYLNLLSATGQALASLDVLMSFAERAIALDMTCPTLSTAPGIDIRDGRHPVVEHVSSHPFVPNDLRFDDTLRMHVITGPNMGGKSTFMRQNALIVLMAYTGSFVPASHAIIGPIDRIFTRIGSSDDLAGGRSTFMVEMTETANILHNATEYSLVLMDEIGRGTSTFDGLSLAWASAEALAQRRAFTLFATHYFEMTALEQQITGVGNLHLTATEHDEGIAFMHRVEPGPASQSYGLQVAQLAGVPRSVIERARFRLAQLESGSGLPAATTTAMHVQEPTPQQNDLFTAEPHPAVIALTELDVDDLTPRQALDALYALKARL</sequence>
<dbReference type="InterPro" id="IPR017261">
    <property type="entry name" value="DNA_mismatch_repair_MutS/MSH"/>
</dbReference>
<evidence type="ECO:0000256" key="8">
    <source>
        <dbReference type="ARBA" id="ARBA00024647"/>
    </source>
</evidence>
<protein>
    <recommendedName>
        <fullName evidence="2 9">DNA mismatch repair protein MutS</fullName>
    </recommendedName>
</protein>
<dbReference type="FunFam" id="1.10.1420.10:FF:000002">
    <property type="entry name" value="DNA mismatch repair protein MutS"/>
    <property type="match status" value="1"/>
</dbReference>
<dbReference type="SUPFAM" id="SSF55271">
    <property type="entry name" value="DNA repair protein MutS, domain I"/>
    <property type="match status" value="1"/>
</dbReference>
<evidence type="ECO:0000256" key="1">
    <source>
        <dbReference type="ARBA" id="ARBA00006271"/>
    </source>
</evidence>
<keyword evidence="3 9" id="KW-0547">Nucleotide-binding</keyword>
<evidence type="ECO:0000256" key="5">
    <source>
        <dbReference type="ARBA" id="ARBA00022840"/>
    </source>
</evidence>